<feature type="compositionally biased region" description="Basic and acidic residues" evidence="1">
    <location>
        <begin position="182"/>
        <end position="213"/>
    </location>
</feature>
<feature type="compositionally biased region" description="Basic residues" evidence="1">
    <location>
        <begin position="265"/>
        <end position="280"/>
    </location>
</feature>
<dbReference type="PANTHER" id="PTHR33971">
    <property type="entry name" value="OS06G0232000 PROTEIN"/>
    <property type="match status" value="1"/>
</dbReference>
<evidence type="ECO:0000313" key="2">
    <source>
        <dbReference type="EnsemblPlants" id="cds.evm.model.10.2198"/>
    </source>
</evidence>
<sequence>MPYYRDEDAVNDFDEYDPTPYSGGYDIHLTYGRPLPPCEETCYPPLTDDFDYDRPQYSSHSEPSAYADEALDVEYSSYVRHKPRPGPAYGFNPGGGHPQGERPEPAPYGFQPEAQRHESEEPSSEYGSGYGRKTEYESSGYVASEYVKPSYGGDDESPKKPSYGNPSYGSQEGEYGRSSYGRSEEEGYRKPSYERRDDDDEDRPKYGYSEERHGRKKYGGDGSDDDEEKKQSRYKQGSDNEDDEEKRRSRYNKQGSDDDEENKHPRYKHHHHHRKSYDDE</sequence>
<protein>
    <submittedName>
        <fullName evidence="2">Uncharacterized protein</fullName>
    </submittedName>
</protein>
<organism evidence="2 3">
    <name type="scientific">Cannabis sativa</name>
    <name type="common">Hemp</name>
    <name type="synonym">Marijuana</name>
    <dbReference type="NCBI Taxonomy" id="3483"/>
    <lineage>
        <taxon>Eukaryota</taxon>
        <taxon>Viridiplantae</taxon>
        <taxon>Streptophyta</taxon>
        <taxon>Embryophyta</taxon>
        <taxon>Tracheophyta</taxon>
        <taxon>Spermatophyta</taxon>
        <taxon>Magnoliopsida</taxon>
        <taxon>eudicotyledons</taxon>
        <taxon>Gunneridae</taxon>
        <taxon>Pentapetalae</taxon>
        <taxon>rosids</taxon>
        <taxon>fabids</taxon>
        <taxon>Rosales</taxon>
        <taxon>Cannabaceae</taxon>
        <taxon>Cannabis</taxon>
    </lineage>
</organism>
<feature type="region of interest" description="Disordered" evidence="1">
    <location>
        <begin position="1"/>
        <end position="24"/>
    </location>
</feature>
<reference evidence="2" key="1">
    <citation type="submission" date="2021-03" db="UniProtKB">
        <authorList>
            <consortium name="EnsemblPlants"/>
        </authorList>
    </citation>
    <scope>IDENTIFICATION</scope>
</reference>
<name>A0A803QMI9_CANSA</name>
<dbReference type="Proteomes" id="UP000596661">
    <property type="component" value="Unassembled WGS sequence"/>
</dbReference>
<evidence type="ECO:0000313" key="3">
    <source>
        <dbReference type="Proteomes" id="UP000596661"/>
    </source>
</evidence>
<dbReference type="EMBL" id="UZAU01000839">
    <property type="status" value="NOT_ANNOTATED_CDS"/>
    <property type="molecule type" value="Genomic_DNA"/>
</dbReference>
<evidence type="ECO:0000256" key="1">
    <source>
        <dbReference type="SAM" id="MobiDB-lite"/>
    </source>
</evidence>
<dbReference type="OMA" id="RPGYQQE"/>
<dbReference type="InterPro" id="IPR038943">
    <property type="entry name" value="PLDrp1-like"/>
</dbReference>
<dbReference type="GO" id="GO:0070300">
    <property type="term" value="F:phosphatidic acid binding"/>
    <property type="evidence" value="ECO:0007669"/>
    <property type="project" value="InterPro"/>
</dbReference>
<dbReference type="Gramene" id="evm.model.10.2198">
    <property type="protein sequence ID" value="cds.evm.model.10.2198"/>
    <property type="gene ID" value="evm.TU.10.2198"/>
</dbReference>
<feature type="region of interest" description="Disordered" evidence="1">
    <location>
        <begin position="40"/>
        <end position="280"/>
    </location>
</feature>
<accession>A0A803QMI9</accession>
<dbReference type="EnsemblPlants" id="evm.model.10.2198">
    <property type="protein sequence ID" value="cds.evm.model.10.2198"/>
    <property type="gene ID" value="evm.TU.10.2198"/>
</dbReference>
<dbReference type="PANTHER" id="PTHR33971:SF1">
    <property type="entry name" value="OS02G0743600 PROTEIN"/>
    <property type="match status" value="1"/>
</dbReference>
<keyword evidence="3" id="KW-1185">Reference proteome</keyword>
<dbReference type="AlphaFoldDB" id="A0A803QMI9"/>
<proteinExistence type="predicted"/>